<organism evidence="3 4">
    <name type="scientific">Candidatus Dechloromonas phosphorivorans</name>
    <dbReference type="NCBI Taxonomy" id="2899244"/>
    <lineage>
        <taxon>Bacteria</taxon>
        <taxon>Pseudomonadati</taxon>
        <taxon>Pseudomonadota</taxon>
        <taxon>Betaproteobacteria</taxon>
        <taxon>Rhodocyclales</taxon>
        <taxon>Azonexaceae</taxon>
        <taxon>Dechloromonas</taxon>
    </lineage>
</organism>
<dbReference type="InterPro" id="IPR052345">
    <property type="entry name" value="Rad_response_metalloprotease"/>
</dbReference>
<protein>
    <submittedName>
        <fullName evidence="3">ImmA/IrrE family metallo-endopeptidase</fullName>
    </submittedName>
</protein>
<accession>A0A9D7LQ77</accession>
<gene>
    <name evidence="3" type="ORF">IPN75_01450</name>
</gene>
<sequence length="390" mass="44186">MKREPVAGIQPEIFRWARTTCGLSVADVAQMLKRPSEEIEAWESGEEAPTYPQLEKLAYQIYKRPLAVFFLPAPPEEVMPQREFRTLPDADLETLSRDTYLHIRRAHAYQIALKELFDNRNPADRCIWRSLVASSSKSVTEQAVAIREFLGITIEDQIAWKSDETALKKWRQAIENAGVFVFKAAFKQEDISGFCLMDENLPVVYLNNSTSKTRQTFSLLHELAHLLIGVNGLSKFDTRYIDRLPQVEKKIERFCNAVAAEVLIPSADFLQQAAQFPAAIEKASEELFSALAARYGVSREAVLRRFLDQGRVSKGFYEDKAKLWAAQKTKSSGGSWYLNQGAYLSDRFAQEVVSRHYRHQITLEQAADFLGVKPKSFAGLEQRILQGAGA</sequence>
<proteinExistence type="inferred from homology"/>
<name>A0A9D7LQ77_9RHOO</name>
<dbReference type="InterPro" id="IPR010359">
    <property type="entry name" value="IrrE_HExxH"/>
</dbReference>
<dbReference type="Proteomes" id="UP000808146">
    <property type="component" value="Unassembled WGS sequence"/>
</dbReference>
<evidence type="ECO:0000313" key="4">
    <source>
        <dbReference type="Proteomes" id="UP000808146"/>
    </source>
</evidence>
<dbReference type="SUPFAM" id="SSF47413">
    <property type="entry name" value="lambda repressor-like DNA-binding domains"/>
    <property type="match status" value="1"/>
</dbReference>
<dbReference type="Pfam" id="PF06114">
    <property type="entry name" value="Peptidase_M78"/>
    <property type="match status" value="1"/>
</dbReference>
<dbReference type="InterPro" id="IPR001387">
    <property type="entry name" value="Cro/C1-type_HTH"/>
</dbReference>
<dbReference type="PANTHER" id="PTHR43236:SF2">
    <property type="entry name" value="BLL0069 PROTEIN"/>
    <property type="match status" value="1"/>
</dbReference>
<dbReference type="PANTHER" id="PTHR43236">
    <property type="entry name" value="ANTITOXIN HIGA1"/>
    <property type="match status" value="1"/>
</dbReference>
<evidence type="ECO:0000256" key="1">
    <source>
        <dbReference type="ARBA" id="ARBA00007227"/>
    </source>
</evidence>
<comment type="caution">
    <text evidence="3">The sequence shown here is derived from an EMBL/GenBank/DDBJ whole genome shotgun (WGS) entry which is preliminary data.</text>
</comment>
<feature type="domain" description="IrrE N-terminal-like" evidence="2">
    <location>
        <begin position="175"/>
        <end position="306"/>
    </location>
</feature>
<dbReference type="InterPro" id="IPR010982">
    <property type="entry name" value="Lambda_DNA-bd_dom_sf"/>
</dbReference>
<dbReference type="AlphaFoldDB" id="A0A9D7LQ77"/>
<comment type="similarity">
    <text evidence="1">Belongs to the short-chain fatty acyl-CoA assimilation regulator (ScfR) family.</text>
</comment>
<reference evidence="3" key="1">
    <citation type="submission" date="2020-10" db="EMBL/GenBank/DDBJ databases">
        <title>Connecting structure to function with the recovery of over 1000 high-quality activated sludge metagenome-assembled genomes encoding full-length rRNA genes using long-read sequencing.</title>
        <authorList>
            <person name="Singleton C.M."/>
            <person name="Petriglieri F."/>
            <person name="Kristensen J.M."/>
            <person name="Kirkegaard R.H."/>
            <person name="Michaelsen T.Y."/>
            <person name="Andersen M.H."/>
            <person name="Karst S.M."/>
            <person name="Dueholm M.S."/>
            <person name="Nielsen P.H."/>
            <person name="Albertsen M."/>
        </authorList>
    </citation>
    <scope>NUCLEOTIDE SEQUENCE</scope>
    <source>
        <strain evidence="3">OdNE_18-Q3-R46-58_BAT3C.305</strain>
    </source>
</reference>
<dbReference type="EMBL" id="JADKBR010000001">
    <property type="protein sequence ID" value="MBK8889123.1"/>
    <property type="molecule type" value="Genomic_DNA"/>
</dbReference>
<evidence type="ECO:0000259" key="2">
    <source>
        <dbReference type="Pfam" id="PF06114"/>
    </source>
</evidence>
<dbReference type="Gene3D" id="1.10.10.2910">
    <property type="match status" value="1"/>
</dbReference>
<evidence type="ECO:0000313" key="3">
    <source>
        <dbReference type="EMBL" id="MBK8889123.1"/>
    </source>
</evidence>
<dbReference type="GO" id="GO:0003677">
    <property type="term" value="F:DNA binding"/>
    <property type="evidence" value="ECO:0007669"/>
    <property type="project" value="InterPro"/>
</dbReference>
<dbReference type="CDD" id="cd00093">
    <property type="entry name" value="HTH_XRE"/>
    <property type="match status" value="1"/>
</dbReference>